<name>A7MZX5_VIBC1</name>
<protein>
    <submittedName>
        <fullName evidence="1">Uncharacterized protein</fullName>
    </submittedName>
</protein>
<dbReference type="Proteomes" id="UP000008152">
    <property type="component" value="Chromosome I"/>
</dbReference>
<gene>
    <name evidence="1" type="ordered locus">VIBHAR_03007</name>
</gene>
<sequence>MKENDKNGEKKMNNHRLEQYLAEADQSVKDFMAEVLETLGKQMLDGQEPRIMLHYFGAQFEVRLVSFDGDNHVLSLNDE</sequence>
<evidence type="ECO:0000313" key="1">
    <source>
        <dbReference type="EMBL" id="ABU71958.1"/>
    </source>
</evidence>
<dbReference type="PATRIC" id="fig|338187.25.peg.3183"/>
<dbReference type="AlphaFoldDB" id="A7MZX5"/>
<accession>A7MZX5</accession>
<proteinExistence type="predicted"/>
<evidence type="ECO:0000313" key="2">
    <source>
        <dbReference type="Proteomes" id="UP000008152"/>
    </source>
</evidence>
<organism evidence="1 2">
    <name type="scientific">Vibrio campbellii (strain ATCC BAA-1116)</name>
    <dbReference type="NCBI Taxonomy" id="2902295"/>
    <lineage>
        <taxon>Bacteria</taxon>
        <taxon>Pseudomonadati</taxon>
        <taxon>Pseudomonadota</taxon>
        <taxon>Gammaproteobacteria</taxon>
        <taxon>Vibrionales</taxon>
        <taxon>Vibrionaceae</taxon>
        <taxon>Vibrio</taxon>
    </lineage>
</organism>
<dbReference type="EMBL" id="CP000789">
    <property type="protein sequence ID" value="ABU71958.1"/>
    <property type="molecule type" value="Genomic_DNA"/>
</dbReference>
<dbReference type="KEGG" id="vha:VIBHAR_03007"/>
<reference evidence="1 2" key="1">
    <citation type="submission" date="2007-08" db="EMBL/GenBank/DDBJ databases">
        <authorList>
            <consortium name="The Vibrio harveyi Genome Sequencing Project"/>
            <person name="Bassler B."/>
            <person name="Clifton S.W."/>
            <person name="Fulton L."/>
            <person name="Delehaunty K."/>
            <person name="Fronick C."/>
            <person name="Harrison M."/>
            <person name="Markivic C."/>
            <person name="Fulton R."/>
            <person name="Tin-Wollam A.-M."/>
            <person name="Shah N."/>
            <person name="Pepin K."/>
            <person name="Nash W."/>
            <person name="Thiruvilangam P."/>
            <person name="Bhonagiri V."/>
            <person name="Waters C."/>
            <person name="Tu K.C."/>
            <person name="Irgon J."/>
            <person name="Wilson R.K."/>
        </authorList>
    </citation>
    <scope>NUCLEOTIDE SEQUENCE [LARGE SCALE GENOMIC DNA]</scope>
    <source>
        <strain evidence="2">ATCC BAA-1116 / BB120</strain>
    </source>
</reference>